<dbReference type="EMBL" id="JAZGQO010000011">
    <property type="protein sequence ID" value="KAK6172824.1"/>
    <property type="molecule type" value="Genomic_DNA"/>
</dbReference>
<evidence type="ECO:0000313" key="1">
    <source>
        <dbReference type="EMBL" id="KAK6172824.1"/>
    </source>
</evidence>
<evidence type="ECO:0000313" key="2">
    <source>
        <dbReference type="Proteomes" id="UP001347796"/>
    </source>
</evidence>
<organism evidence="1 2">
    <name type="scientific">Patella caerulea</name>
    <name type="common">Rayed Mediterranean limpet</name>
    <dbReference type="NCBI Taxonomy" id="87958"/>
    <lineage>
        <taxon>Eukaryota</taxon>
        <taxon>Metazoa</taxon>
        <taxon>Spiralia</taxon>
        <taxon>Lophotrochozoa</taxon>
        <taxon>Mollusca</taxon>
        <taxon>Gastropoda</taxon>
        <taxon>Patellogastropoda</taxon>
        <taxon>Patelloidea</taxon>
        <taxon>Patellidae</taxon>
        <taxon>Patella</taxon>
    </lineage>
</organism>
<name>A0AAN8JBU6_PATCE</name>
<gene>
    <name evidence="1" type="ORF">SNE40_016406</name>
</gene>
<dbReference type="Proteomes" id="UP001347796">
    <property type="component" value="Unassembled WGS sequence"/>
</dbReference>
<keyword evidence="2" id="KW-1185">Reference proteome</keyword>
<proteinExistence type="predicted"/>
<reference evidence="1 2" key="1">
    <citation type="submission" date="2024-01" db="EMBL/GenBank/DDBJ databases">
        <title>The genome of the rayed Mediterranean limpet Patella caerulea (Linnaeus, 1758).</title>
        <authorList>
            <person name="Anh-Thu Weber A."/>
            <person name="Halstead-Nussloch G."/>
        </authorList>
    </citation>
    <scope>NUCLEOTIDE SEQUENCE [LARGE SCALE GENOMIC DNA]</scope>
    <source>
        <strain evidence="1">AATW-2023a</strain>
        <tissue evidence="1">Whole specimen</tissue>
    </source>
</reference>
<dbReference type="AlphaFoldDB" id="A0AAN8JBU6"/>
<comment type="caution">
    <text evidence="1">The sequence shown here is derived from an EMBL/GenBank/DDBJ whole genome shotgun (WGS) entry which is preliminary data.</text>
</comment>
<accession>A0AAN8JBU6</accession>
<protein>
    <submittedName>
        <fullName evidence="1">Uncharacterized protein</fullName>
    </submittedName>
</protein>
<sequence length="89" mass="10103">MRKDVQLFSILYVSCQNRGGDMETFFQRENHTWPPSLPENNEMRITHSKADVLNSPEPLVTTPTVEPPDVQVKILDGAAIVQTLDPERI</sequence>